<dbReference type="OrthoDB" id="8026949at2759"/>
<dbReference type="GO" id="GO:0003676">
    <property type="term" value="F:nucleic acid binding"/>
    <property type="evidence" value="ECO:0007669"/>
    <property type="project" value="InterPro"/>
</dbReference>
<dbReference type="Gene3D" id="4.10.60.10">
    <property type="entry name" value="Zinc finger, CCHC-type"/>
    <property type="match status" value="1"/>
</dbReference>
<feature type="region of interest" description="Disordered" evidence="2">
    <location>
        <begin position="31"/>
        <end position="94"/>
    </location>
</feature>
<dbReference type="GO" id="GO:0008270">
    <property type="term" value="F:zinc ion binding"/>
    <property type="evidence" value="ECO:0007669"/>
    <property type="project" value="UniProtKB-KW"/>
</dbReference>
<dbReference type="SUPFAM" id="SSF57756">
    <property type="entry name" value="Retrovirus zinc finger-like domains"/>
    <property type="match status" value="1"/>
</dbReference>
<protein>
    <recommendedName>
        <fullName evidence="3">CCHC-type domain-containing protein</fullName>
    </recommendedName>
</protein>
<keyword evidence="1" id="KW-0862">Zinc</keyword>
<proteinExistence type="predicted"/>
<feature type="compositionally biased region" description="Basic and acidic residues" evidence="2">
    <location>
        <begin position="45"/>
        <end position="94"/>
    </location>
</feature>
<name>A0A388MEX4_CHABU</name>
<reference evidence="4 5" key="1">
    <citation type="journal article" date="2018" name="Cell">
        <title>The Chara Genome: Secondary Complexity and Implications for Plant Terrestrialization.</title>
        <authorList>
            <person name="Nishiyama T."/>
            <person name="Sakayama H."/>
            <person name="Vries J.D."/>
            <person name="Buschmann H."/>
            <person name="Saint-Marcoux D."/>
            <person name="Ullrich K.K."/>
            <person name="Haas F.B."/>
            <person name="Vanderstraeten L."/>
            <person name="Becker D."/>
            <person name="Lang D."/>
            <person name="Vosolsobe S."/>
            <person name="Rombauts S."/>
            <person name="Wilhelmsson P.K.I."/>
            <person name="Janitza P."/>
            <person name="Kern R."/>
            <person name="Heyl A."/>
            <person name="Rumpler F."/>
            <person name="Villalobos L.I.A.C."/>
            <person name="Clay J.M."/>
            <person name="Skokan R."/>
            <person name="Toyoda A."/>
            <person name="Suzuki Y."/>
            <person name="Kagoshima H."/>
            <person name="Schijlen E."/>
            <person name="Tajeshwar N."/>
            <person name="Catarino B."/>
            <person name="Hetherington A.J."/>
            <person name="Saltykova A."/>
            <person name="Bonnot C."/>
            <person name="Breuninger H."/>
            <person name="Symeonidi A."/>
            <person name="Radhakrishnan G.V."/>
            <person name="Van Nieuwerburgh F."/>
            <person name="Deforce D."/>
            <person name="Chang C."/>
            <person name="Karol K.G."/>
            <person name="Hedrich R."/>
            <person name="Ulvskov P."/>
            <person name="Glockner G."/>
            <person name="Delwiche C.F."/>
            <person name="Petrasek J."/>
            <person name="Van de Peer Y."/>
            <person name="Friml J."/>
            <person name="Beilby M."/>
            <person name="Dolan L."/>
            <person name="Kohara Y."/>
            <person name="Sugano S."/>
            <person name="Fujiyama A."/>
            <person name="Delaux P.-M."/>
            <person name="Quint M."/>
            <person name="TheiBen G."/>
            <person name="Hagemann M."/>
            <person name="Harholt J."/>
            <person name="Dunand C."/>
            <person name="Zachgo S."/>
            <person name="Langdale J."/>
            <person name="Maumus F."/>
            <person name="Straeten D.V.D."/>
            <person name="Gould S.B."/>
            <person name="Rensing S.A."/>
        </authorList>
    </citation>
    <scope>NUCLEOTIDE SEQUENCE [LARGE SCALE GENOMIC DNA]</scope>
    <source>
        <strain evidence="4 5">S276</strain>
    </source>
</reference>
<evidence type="ECO:0000256" key="1">
    <source>
        <dbReference type="PROSITE-ProRule" id="PRU00047"/>
    </source>
</evidence>
<evidence type="ECO:0000313" key="5">
    <source>
        <dbReference type="Proteomes" id="UP000265515"/>
    </source>
</evidence>
<keyword evidence="5" id="KW-1185">Reference proteome</keyword>
<keyword evidence="1" id="KW-0863">Zinc-finger</keyword>
<accession>A0A388MEX4</accession>
<dbReference type="PROSITE" id="PS50158">
    <property type="entry name" value="ZF_CCHC"/>
    <property type="match status" value="1"/>
</dbReference>
<evidence type="ECO:0000259" key="3">
    <source>
        <dbReference type="PROSITE" id="PS50158"/>
    </source>
</evidence>
<dbReference type="EMBL" id="BFEA01001235">
    <property type="protein sequence ID" value="GBG93110.1"/>
    <property type="molecule type" value="Genomic_DNA"/>
</dbReference>
<keyword evidence="1" id="KW-0479">Metal-binding</keyword>
<evidence type="ECO:0000256" key="2">
    <source>
        <dbReference type="SAM" id="MobiDB-lite"/>
    </source>
</evidence>
<dbReference type="InterPro" id="IPR001878">
    <property type="entry name" value="Znf_CCHC"/>
</dbReference>
<comment type="caution">
    <text evidence="4">The sequence shown here is derived from an EMBL/GenBank/DDBJ whole genome shotgun (WGS) entry which is preliminary data.</text>
</comment>
<dbReference type="Proteomes" id="UP000265515">
    <property type="component" value="Unassembled WGS sequence"/>
</dbReference>
<organism evidence="4 5">
    <name type="scientific">Chara braunii</name>
    <name type="common">Braun's stonewort</name>
    <dbReference type="NCBI Taxonomy" id="69332"/>
    <lineage>
        <taxon>Eukaryota</taxon>
        <taxon>Viridiplantae</taxon>
        <taxon>Streptophyta</taxon>
        <taxon>Charophyceae</taxon>
        <taxon>Charales</taxon>
        <taxon>Characeae</taxon>
        <taxon>Chara</taxon>
    </lineage>
</organism>
<dbReference type="InterPro" id="IPR036875">
    <property type="entry name" value="Znf_CCHC_sf"/>
</dbReference>
<evidence type="ECO:0000313" key="4">
    <source>
        <dbReference type="EMBL" id="GBG93110.1"/>
    </source>
</evidence>
<sequence>MMASAGAPGGNPPSIYFNCGQQGHFARECPIGKGAFRNNSRHWQSRQDKEREKEEDFKRIKEWTNNQMRKEQEQEEMKRAEEEMHKHETERRKVQLELEQREERMRRMVADVERRCVQETKRVKQLAEEVELRTTVAVARDLRAFKAEIRTDIRLTLATNTKTLKRDTGSSKKISMPICWMKRG</sequence>
<feature type="domain" description="CCHC-type" evidence="3">
    <location>
        <begin position="17"/>
        <end position="30"/>
    </location>
</feature>
<dbReference type="Pfam" id="PF00098">
    <property type="entry name" value="zf-CCHC"/>
    <property type="match status" value="1"/>
</dbReference>
<dbReference type="Gramene" id="GBG93110">
    <property type="protein sequence ID" value="GBG93110"/>
    <property type="gene ID" value="CBR_g59044"/>
</dbReference>
<dbReference type="AlphaFoldDB" id="A0A388MEX4"/>
<gene>
    <name evidence="4" type="ORF">CBR_g59044</name>
</gene>